<dbReference type="InterPro" id="IPR036052">
    <property type="entry name" value="TrpB-like_PALP_sf"/>
</dbReference>
<dbReference type="RefSeq" id="WP_375556211.1">
    <property type="nucleotide sequence ID" value="NZ_JBBVGT010000002.1"/>
</dbReference>
<evidence type="ECO:0000256" key="3">
    <source>
        <dbReference type="ARBA" id="ARBA00022898"/>
    </source>
</evidence>
<keyword evidence="3" id="KW-0663">Pyridoxal phosphate</keyword>
<comment type="caution">
    <text evidence="5">The sequence shown here is derived from an EMBL/GenBank/DDBJ whole genome shotgun (WGS) entry which is preliminary data.</text>
</comment>
<evidence type="ECO:0000313" key="6">
    <source>
        <dbReference type="Proteomes" id="UP001580928"/>
    </source>
</evidence>
<proteinExistence type="inferred from homology"/>
<dbReference type="SUPFAM" id="SSF53686">
    <property type="entry name" value="Tryptophan synthase beta subunit-like PLP-dependent enzymes"/>
    <property type="match status" value="1"/>
</dbReference>
<protein>
    <submittedName>
        <fullName evidence="5">Pyridoxal-phosphate dependent enzyme</fullName>
    </submittedName>
</protein>
<gene>
    <name evidence="5" type="ORF">WKR92_02260</name>
</gene>
<evidence type="ECO:0000259" key="4">
    <source>
        <dbReference type="Pfam" id="PF00291"/>
    </source>
</evidence>
<evidence type="ECO:0000256" key="1">
    <source>
        <dbReference type="ARBA" id="ARBA00001933"/>
    </source>
</evidence>
<comment type="cofactor">
    <cofactor evidence="1">
        <name>pyridoxal 5'-phosphate</name>
        <dbReference type="ChEBI" id="CHEBI:597326"/>
    </cofactor>
</comment>
<accession>A0ABV5CBB7</accession>
<dbReference type="Proteomes" id="UP001580928">
    <property type="component" value="Unassembled WGS sequence"/>
</dbReference>
<keyword evidence="6" id="KW-1185">Reference proteome</keyword>
<dbReference type="InterPro" id="IPR027278">
    <property type="entry name" value="ACCD_DCysDesulf"/>
</dbReference>
<comment type="similarity">
    <text evidence="2">Belongs to the ACC deaminase/D-cysteine desulfhydrase family.</text>
</comment>
<dbReference type="PIRSF" id="PIRSF006278">
    <property type="entry name" value="ACCD_DCysDesulf"/>
    <property type="match status" value="1"/>
</dbReference>
<dbReference type="EMBL" id="JBBVGT010000002">
    <property type="protein sequence ID" value="MFB5944648.1"/>
    <property type="molecule type" value="Genomic_DNA"/>
</dbReference>
<dbReference type="Gene3D" id="3.40.50.1100">
    <property type="match status" value="2"/>
</dbReference>
<reference evidence="5 6" key="1">
    <citation type="submission" date="2024-04" db="EMBL/GenBank/DDBJ databases">
        <title>Albibacterium profundi sp. nov., isolated from sediment of the Challenger Deep of Mariana Trench.</title>
        <authorList>
            <person name="Wang Y."/>
        </authorList>
    </citation>
    <scope>NUCLEOTIDE SEQUENCE [LARGE SCALE GENOMIC DNA]</scope>
    <source>
        <strain evidence="5 6">RHL897</strain>
    </source>
</reference>
<evidence type="ECO:0000256" key="2">
    <source>
        <dbReference type="ARBA" id="ARBA00008639"/>
    </source>
</evidence>
<dbReference type="PANTHER" id="PTHR43780:SF2">
    <property type="entry name" value="1-AMINOCYCLOPROPANE-1-CARBOXYLATE DEAMINASE-RELATED"/>
    <property type="match status" value="1"/>
</dbReference>
<dbReference type="InterPro" id="IPR001926">
    <property type="entry name" value="TrpB-like_PALP"/>
</dbReference>
<organism evidence="5 6">
    <name type="scientific">Albibacterium profundi</name>
    <dbReference type="NCBI Taxonomy" id="3134906"/>
    <lineage>
        <taxon>Bacteria</taxon>
        <taxon>Pseudomonadati</taxon>
        <taxon>Bacteroidota</taxon>
        <taxon>Sphingobacteriia</taxon>
        <taxon>Sphingobacteriales</taxon>
        <taxon>Sphingobacteriaceae</taxon>
        <taxon>Albibacterium</taxon>
    </lineage>
</organism>
<feature type="domain" description="Tryptophan synthase beta chain-like PALP" evidence="4">
    <location>
        <begin position="19"/>
        <end position="282"/>
    </location>
</feature>
<dbReference type="PANTHER" id="PTHR43780">
    <property type="entry name" value="1-AMINOCYCLOPROPANE-1-CARBOXYLATE DEAMINASE-RELATED"/>
    <property type="match status" value="1"/>
</dbReference>
<name>A0ABV5CBB7_9SPHI</name>
<sequence length="303" mass="34040">MEFNFDFYSPEQALILPSAKEKKIELYIKRDDLIHPYISGNKWRKLKYPLQQARQKGKSHLVTFGGAWSNHLLATACAGAQFGFETTGYVRGEQIDNPVLTLCRLFGMKLQFVGRDEYRDKRALFERDYRRNSNSFFIDEGGYSPEAAKGCEEIVKELQRVYDHIFVACGTGATLAGVAKGISLYQPNAKAHGIPVLKGGDFIRKAALGLYPDLDFTLHCDYHFGGYAKTKANLMSYISEFCRTTGILIEPVYTGKLLFGITDLIEKNYFKGGDRICIIHTGGLTGFLGFQSNFLLDLNNSNS</sequence>
<evidence type="ECO:0000313" key="5">
    <source>
        <dbReference type="EMBL" id="MFB5944648.1"/>
    </source>
</evidence>
<dbReference type="Pfam" id="PF00291">
    <property type="entry name" value="PALP"/>
    <property type="match status" value="1"/>
</dbReference>